<evidence type="ECO:0000313" key="2">
    <source>
        <dbReference type="Proteomes" id="UP000199392"/>
    </source>
</evidence>
<gene>
    <name evidence="1" type="ORF">SAMN04488050_111157</name>
</gene>
<organism evidence="1 2">
    <name type="scientific">Alloyangia pacifica</name>
    <dbReference type="NCBI Taxonomy" id="311180"/>
    <lineage>
        <taxon>Bacteria</taxon>
        <taxon>Pseudomonadati</taxon>
        <taxon>Pseudomonadota</taxon>
        <taxon>Alphaproteobacteria</taxon>
        <taxon>Rhodobacterales</taxon>
        <taxon>Roseobacteraceae</taxon>
        <taxon>Alloyangia</taxon>
    </lineage>
</organism>
<proteinExistence type="predicted"/>
<dbReference type="STRING" id="311180.SAMN04488050_111157"/>
<protein>
    <submittedName>
        <fullName evidence="1">Uncharacterized protein</fullName>
    </submittedName>
</protein>
<dbReference type="AlphaFoldDB" id="A0A1I6VJ23"/>
<keyword evidence="2" id="KW-1185">Reference proteome</keyword>
<reference evidence="2" key="1">
    <citation type="submission" date="2016-10" db="EMBL/GenBank/DDBJ databases">
        <authorList>
            <person name="Varghese N."/>
            <person name="Submissions S."/>
        </authorList>
    </citation>
    <scope>NUCLEOTIDE SEQUENCE [LARGE SCALE GENOMIC DNA]</scope>
    <source>
        <strain evidence="2">DSM 26894</strain>
    </source>
</reference>
<dbReference type="EMBL" id="FOZW01000011">
    <property type="protein sequence ID" value="SFT13723.1"/>
    <property type="molecule type" value="Genomic_DNA"/>
</dbReference>
<sequence>MKVCRTDFWSRDAPLQAVAEKAKAIGQWDLFWGGRKAGDETVHCHMERLANLDQRKPG</sequence>
<dbReference type="Proteomes" id="UP000199392">
    <property type="component" value="Unassembled WGS sequence"/>
</dbReference>
<evidence type="ECO:0000313" key="1">
    <source>
        <dbReference type="EMBL" id="SFT13723.1"/>
    </source>
</evidence>
<accession>A0A1I6VJ23</accession>
<name>A0A1I6VJ23_9RHOB</name>
<dbReference type="RefSeq" id="WP_176806769.1">
    <property type="nucleotide sequence ID" value="NZ_FNCL01000011.1"/>
</dbReference>